<evidence type="ECO:0008006" key="3">
    <source>
        <dbReference type="Google" id="ProtNLM"/>
    </source>
</evidence>
<evidence type="ECO:0000313" key="1">
    <source>
        <dbReference type="EMBL" id="SDZ55188.1"/>
    </source>
</evidence>
<organism evidence="1 2">
    <name type="scientific">Saccharopolyspora shandongensis</name>
    <dbReference type="NCBI Taxonomy" id="418495"/>
    <lineage>
        <taxon>Bacteria</taxon>
        <taxon>Bacillati</taxon>
        <taxon>Actinomycetota</taxon>
        <taxon>Actinomycetes</taxon>
        <taxon>Pseudonocardiales</taxon>
        <taxon>Pseudonocardiaceae</taxon>
        <taxon>Saccharopolyspora</taxon>
    </lineage>
</organism>
<dbReference type="RefSeq" id="WP_093278622.1">
    <property type="nucleotide sequence ID" value="NZ_FNOK01000097.1"/>
</dbReference>
<dbReference type="OrthoDB" id="3689933at2"/>
<dbReference type="STRING" id="418495.SAMN05216215_10977"/>
<dbReference type="Proteomes" id="UP000199529">
    <property type="component" value="Unassembled WGS sequence"/>
</dbReference>
<name>A0A1H3TYM4_9PSEU</name>
<dbReference type="AlphaFoldDB" id="A0A1H3TYM4"/>
<accession>A0A1H3TYM4</accession>
<protein>
    <recommendedName>
        <fullName evidence="3">Phage gp6-like head-tail connector protein</fullName>
    </recommendedName>
</protein>
<proteinExistence type="predicted"/>
<dbReference type="EMBL" id="FNOK01000097">
    <property type="protein sequence ID" value="SDZ55188.1"/>
    <property type="molecule type" value="Genomic_DNA"/>
</dbReference>
<gene>
    <name evidence="1" type="ORF">SAMN05216215_10977</name>
</gene>
<reference evidence="2" key="1">
    <citation type="submission" date="2016-10" db="EMBL/GenBank/DDBJ databases">
        <authorList>
            <person name="Varghese N."/>
            <person name="Submissions S."/>
        </authorList>
    </citation>
    <scope>NUCLEOTIDE SEQUENCE [LARGE SCALE GENOMIC DNA]</scope>
    <source>
        <strain evidence="2">CGMCC 4.3530</strain>
    </source>
</reference>
<evidence type="ECO:0000313" key="2">
    <source>
        <dbReference type="Proteomes" id="UP000199529"/>
    </source>
</evidence>
<sequence>MATLDVLTLDDAKAALNVNATNVDDVELASWVTAVSQRLDKLVGPVVKRAITDETHDGGHHEVFLEHYPVRSITAMTEYDGITAVALAAETNASRPADGYLPDRYRPDRALLSSRIRRRRAGADAMFAAGRSNVVVSYEAGRFDSTETVGDRYKAAARFLLINLWRSQEDSVGQSAEFDVPMLSFPAFAIPRVVREMLAGEVQEPRVMVA</sequence>
<keyword evidence="2" id="KW-1185">Reference proteome</keyword>